<organism evidence="1 2">
    <name type="scientific">Avena sativa</name>
    <name type="common">Oat</name>
    <dbReference type="NCBI Taxonomy" id="4498"/>
    <lineage>
        <taxon>Eukaryota</taxon>
        <taxon>Viridiplantae</taxon>
        <taxon>Streptophyta</taxon>
        <taxon>Embryophyta</taxon>
        <taxon>Tracheophyta</taxon>
        <taxon>Spermatophyta</taxon>
        <taxon>Magnoliopsida</taxon>
        <taxon>Liliopsida</taxon>
        <taxon>Poales</taxon>
        <taxon>Poaceae</taxon>
        <taxon>BOP clade</taxon>
        <taxon>Pooideae</taxon>
        <taxon>Poodae</taxon>
        <taxon>Poeae</taxon>
        <taxon>Poeae Chloroplast Group 1 (Aveneae type)</taxon>
        <taxon>Aveninae</taxon>
        <taxon>Avena</taxon>
    </lineage>
</organism>
<proteinExistence type="predicted"/>
<reference evidence="1" key="1">
    <citation type="submission" date="2021-05" db="EMBL/GenBank/DDBJ databases">
        <authorList>
            <person name="Scholz U."/>
            <person name="Mascher M."/>
            <person name="Fiebig A."/>
        </authorList>
    </citation>
    <scope>NUCLEOTIDE SEQUENCE [LARGE SCALE GENOMIC DNA]</scope>
</reference>
<evidence type="ECO:0000313" key="2">
    <source>
        <dbReference type="Proteomes" id="UP001732700"/>
    </source>
</evidence>
<accession>A0ACD5U7V5</accession>
<protein>
    <submittedName>
        <fullName evidence="1">Uncharacterized protein</fullName>
    </submittedName>
</protein>
<keyword evidence="2" id="KW-1185">Reference proteome</keyword>
<sequence length="478" mass="55273">MGGRLVPGEHGWHSEHNFDALSYHPLALGPHAELRCTLESRIVSKHLGWENHKIPYVERPTGYTQWGTEILAHHSFNLRGGEEHTDYICGAIYCSLCDYTASPPLLQSLLEKWSPQTNNFLFSHGEYTITLLDMLLMAGLPIDGDPYEEYIPPLKELNASSLLFPNFYFTLLEIWEELSSKHRDGLVPFRDWCDYFHNNRPEPLTFDSLRDGRLYLAAFIKVWLCNFVFVGTGPYIRPGVLVMASWIAIGRKISLSPSALSSLYFSLRRISMHPVGPTYPKASWPVHYVIGWMHLYLKRTFGAKGRGDRLPTPKILRMQPSMISTMFRPPNKFSSEAAYDFFENQKNIAWCPYSSRNLTRVDQLPRAFMLSVRRGILPWRFLFLDIDLCVAEAYHPDRVARQFMLDQLIPYDPLTSLLTEDDVDIAYTYWSHLLRPIQENIQHPLDSTYEGKSFLAWANWWNKFLKPFSTVSHSLRAG</sequence>
<reference evidence="1" key="2">
    <citation type="submission" date="2025-09" db="UniProtKB">
        <authorList>
            <consortium name="EnsemblPlants"/>
        </authorList>
    </citation>
    <scope>IDENTIFICATION</scope>
</reference>
<dbReference type="Proteomes" id="UP001732700">
    <property type="component" value="Chromosome 2A"/>
</dbReference>
<evidence type="ECO:0000313" key="1">
    <source>
        <dbReference type="EnsemblPlants" id="AVESA.00010b.r2.2AG0204610.1.CDS.1"/>
    </source>
</evidence>
<dbReference type="EnsemblPlants" id="AVESA.00010b.r2.2AG0204610.1">
    <property type="protein sequence ID" value="AVESA.00010b.r2.2AG0204610.1.CDS.1"/>
    <property type="gene ID" value="AVESA.00010b.r2.2AG0204610"/>
</dbReference>
<name>A0ACD5U7V5_AVESA</name>